<evidence type="ECO:0000313" key="3">
    <source>
        <dbReference type="Proteomes" id="UP000321306"/>
    </source>
</evidence>
<dbReference type="SUPFAM" id="SSF56925">
    <property type="entry name" value="OMPA-like"/>
    <property type="match status" value="1"/>
</dbReference>
<gene>
    <name evidence="2" type="ORF">DC3_46290</name>
</gene>
<dbReference type="RefSeq" id="WP_146888726.1">
    <property type="nucleotide sequence ID" value="NZ_BJXB01000026.1"/>
</dbReference>
<feature type="signal peptide" evidence="1">
    <location>
        <begin position="1"/>
        <end position="19"/>
    </location>
</feature>
<keyword evidence="3" id="KW-1185">Reference proteome</keyword>
<dbReference type="Proteomes" id="UP000321306">
    <property type="component" value="Unassembled WGS sequence"/>
</dbReference>
<protein>
    <submittedName>
        <fullName evidence="2">Uncharacterized protein</fullName>
    </submittedName>
</protein>
<evidence type="ECO:0000313" key="2">
    <source>
        <dbReference type="EMBL" id="GEM48994.1"/>
    </source>
</evidence>
<proteinExistence type="predicted"/>
<name>A0A511N844_DEIC1</name>
<feature type="chain" id="PRO_5021852592" evidence="1">
    <location>
        <begin position="20"/>
        <end position="140"/>
    </location>
</feature>
<accession>A0A511N844</accession>
<reference evidence="2 3" key="1">
    <citation type="submission" date="2019-07" db="EMBL/GenBank/DDBJ databases">
        <title>Whole genome shotgun sequence of Deinococcus cellulosilyticus NBRC 106333.</title>
        <authorList>
            <person name="Hosoyama A."/>
            <person name="Uohara A."/>
            <person name="Ohji S."/>
            <person name="Ichikawa N."/>
        </authorList>
    </citation>
    <scope>NUCLEOTIDE SEQUENCE [LARGE SCALE GENOMIC DNA]</scope>
    <source>
        <strain evidence="2 3">NBRC 106333</strain>
    </source>
</reference>
<organism evidence="2 3">
    <name type="scientific">Deinococcus cellulosilyticus (strain DSM 18568 / NBRC 106333 / KACC 11606 / 5516J-15)</name>
    <dbReference type="NCBI Taxonomy" id="1223518"/>
    <lineage>
        <taxon>Bacteria</taxon>
        <taxon>Thermotogati</taxon>
        <taxon>Deinococcota</taxon>
        <taxon>Deinococci</taxon>
        <taxon>Deinococcales</taxon>
        <taxon>Deinococcaceae</taxon>
        <taxon>Deinococcus</taxon>
    </lineage>
</organism>
<dbReference type="InterPro" id="IPR011250">
    <property type="entry name" value="OMP/PagP_B-barrel"/>
</dbReference>
<evidence type="ECO:0000256" key="1">
    <source>
        <dbReference type="SAM" id="SignalP"/>
    </source>
</evidence>
<dbReference type="EMBL" id="BJXB01000026">
    <property type="protein sequence ID" value="GEM48994.1"/>
    <property type="molecule type" value="Genomic_DNA"/>
</dbReference>
<keyword evidence="1" id="KW-0732">Signal</keyword>
<comment type="caution">
    <text evidence="2">The sequence shown here is derived from an EMBL/GenBank/DDBJ whole genome shotgun (WGS) entry which is preliminary data.</text>
</comment>
<dbReference type="AlphaFoldDB" id="A0A511N844"/>
<sequence length="140" mass="14513">MKKTTLILGAGLLLSMAHAQDYSANLAFQGLPVGGSVGITAKGLVAFDDLSLDARIIGDVTTAGFAVQADILPNLYVTDDVNLYFGPSIGAGFRGGSAGFLFGAVGGLAYPVTDAFDVFAEGKWNNVFGVGFRVGLSYYF</sequence>
<dbReference type="OrthoDB" id="9831245at2"/>